<dbReference type="PROSITE" id="PS50106">
    <property type="entry name" value="PDZ"/>
    <property type="match status" value="1"/>
</dbReference>
<organism evidence="3 4">
    <name type="scientific">Dryococelus australis</name>
    <dbReference type="NCBI Taxonomy" id="614101"/>
    <lineage>
        <taxon>Eukaryota</taxon>
        <taxon>Metazoa</taxon>
        <taxon>Ecdysozoa</taxon>
        <taxon>Arthropoda</taxon>
        <taxon>Hexapoda</taxon>
        <taxon>Insecta</taxon>
        <taxon>Pterygota</taxon>
        <taxon>Neoptera</taxon>
        <taxon>Polyneoptera</taxon>
        <taxon>Phasmatodea</taxon>
        <taxon>Verophasmatodea</taxon>
        <taxon>Anareolatae</taxon>
        <taxon>Phasmatidae</taxon>
        <taxon>Eurycanthinae</taxon>
        <taxon>Dryococelus</taxon>
    </lineage>
</organism>
<reference evidence="3 4" key="1">
    <citation type="submission" date="2023-02" db="EMBL/GenBank/DDBJ databases">
        <title>LHISI_Scaffold_Assembly.</title>
        <authorList>
            <person name="Stuart O.P."/>
            <person name="Cleave R."/>
            <person name="Magrath M.J.L."/>
            <person name="Mikheyev A.S."/>
        </authorList>
    </citation>
    <scope>NUCLEOTIDE SEQUENCE [LARGE SCALE GENOMIC DNA]</scope>
    <source>
        <strain evidence="3">Daus_M_001</strain>
        <tissue evidence="3">Leg muscle</tissue>
    </source>
</reference>
<dbReference type="InterPro" id="IPR036034">
    <property type="entry name" value="PDZ_sf"/>
</dbReference>
<dbReference type="InterPro" id="IPR052213">
    <property type="entry name" value="PAR3"/>
</dbReference>
<dbReference type="InterPro" id="IPR041489">
    <property type="entry name" value="PDZ_6"/>
</dbReference>
<dbReference type="Pfam" id="PF17820">
    <property type="entry name" value="PDZ_6"/>
    <property type="match status" value="1"/>
</dbReference>
<dbReference type="Proteomes" id="UP001159363">
    <property type="component" value="Chromosome 14"/>
</dbReference>
<protein>
    <recommendedName>
        <fullName evidence="2">PDZ domain-containing protein</fullName>
    </recommendedName>
</protein>
<dbReference type="SMART" id="SM00228">
    <property type="entry name" value="PDZ"/>
    <property type="match status" value="1"/>
</dbReference>
<dbReference type="EMBL" id="JARBHB010000015">
    <property type="protein sequence ID" value="KAJ8868144.1"/>
    <property type="molecule type" value="Genomic_DNA"/>
</dbReference>
<feature type="region of interest" description="Disordered" evidence="1">
    <location>
        <begin position="57"/>
        <end position="78"/>
    </location>
</feature>
<gene>
    <name evidence="3" type="ORF">PR048_031953</name>
</gene>
<evidence type="ECO:0000313" key="4">
    <source>
        <dbReference type="Proteomes" id="UP001159363"/>
    </source>
</evidence>
<keyword evidence="4" id="KW-1185">Reference proteome</keyword>
<feature type="domain" description="PDZ" evidence="2">
    <location>
        <begin position="1"/>
        <end position="57"/>
    </location>
</feature>
<evidence type="ECO:0000256" key="1">
    <source>
        <dbReference type="SAM" id="MobiDB-lite"/>
    </source>
</evidence>
<comment type="caution">
    <text evidence="3">The sequence shown here is derived from an EMBL/GenBank/DDBJ whole genome shotgun (WGS) entry which is preliminary data.</text>
</comment>
<dbReference type="SUPFAM" id="SSF50156">
    <property type="entry name" value="PDZ domain-like"/>
    <property type="match status" value="1"/>
</dbReference>
<evidence type="ECO:0000313" key="3">
    <source>
        <dbReference type="EMBL" id="KAJ8868144.1"/>
    </source>
</evidence>
<name>A0ABQ9G6Q6_9NEOP</name>
<accession>A0ABQ9G6Q6</accession>
<evidence type="ECO:0000259" key="2">
    <source>
        <dbReference type="PROSITE" id="PS50106"/>
    </source>
</evidence>
<dbReference type="PANTHER" id="PTHR16484">
    <property type="entry name" value="PARTITIONING DEFECTIVE 3 RELATED"/>
    <property type="match status" value="1"/>
</dbReference>
<dbReference type="PANTHER" id="PTHR16484:SF17">
    <property type="entry name" value="BAZOOKA, ISOFORM B"/>
    <property type="match status" value="1"/>
</dbReference>
<sequence length="89" mass="9331">MQGSVSQGAAVRDGRLKPGDRLLEVNGVEMTGKTQAEAVSVLRNAPPGSKVRIVVSRQEDTASPKLPRPIVSDPAAPPYSSIACKALHN</sequence>
<proteinExistence type="predicted"/>
<dbReference type="InterPro" id="IPR001478">
    <property type="entry name" value="PDZ"/>
</dbReference>
<dbReference type="Gene3D" id="2.30.42.10">
    <property type="match status" value="1"/>
</dbReference>